<evidence type="ECO:0000256" key="2">
    <source>
        <dbReference type="ARBA" id="ARBA00022840"/>
    </source>
</evidence>
<dbReference type="GO" id="GO:0005634">
    <property type="term" value="C:nucleus"/>
    <property type="evidence" value="ECO:0007669"/>
    <property type="project" value="TreeGrafter"/>
</dbReference>
<dbReference type="EMBL" id="GGEC01053476">
    <property type="protein sequence ID" value="MBX33960.1"/>
    <property type="molecule type" value="Transcribed_RNA"/>
</dbReference>
<keyword evidence="1" id="KW-0547">Nucleotide-binding</keyword>
<dbReference type="GO" id="GO:0030687">
    <property type="term" value="C:preribosome, large subunit precursor"/>
    <property type="evidence" value="ECO:0007669"/>
    <property type="project" value="TreeGrafter"/>
</dbReference>
<evidence type="ECO:0000313" key="3">
    <source>
        <dbReference type="EMBL" id="MBX33960.1"/>
    </source>
</evidence>
<dbReference type="GO" id="GO:0005524">
    <property type="term" value="F:ATP binding"/>
    <property type="evidence" value="ECO:0007669"/>
    <property type="project" value="UniProtKB-KW"/>
</dbReference>
<evidence type="ECO:0000256" key="1">
    <source>
        <dbReference type="ARBA" id="ARBA00022741"/>
    </source>
</evidence>
<sequence>MSVKVKTNVKGGHDVQEYKFKPRAFKIKSVLDVDISALGKLFSDDSFMEWQELLSEEECPEKIEASAEDKSLEEEWNLFEEPSMNSMIHTHNQLFGSINLTQDPQAFHISDADRLLLFADSYRLGAGMIKGLKGLHASSLDAKLVPEHLLRLCFEHECIVGSSQKRSSNYNFYKDSNAPVMAKMVKLLTTLRQQILVLLSEWEDHPALKKIMDVIDMILAIPMDTPLAKALSGLQFLLNRARLLEENGSKFPFSDQLQPIIPLVCSWQKMEFDSWPALLDEIQDQYEINAAKLWFPLYSVLHHCHPADLAAYEQSTIESLEEFIQTSSVGEFRRRLQLLFAFHGQIAHGICLEAESYVSPWQDVNLKILYNVFGYYVQFLPRIVENIKVNRRNIEKELTDVVKLCQWERTEACLSIENSKRTRQKFKKLIQKYTDFLQQPVMLVLNHEVEQNGINIQTLQDPRPLNDAEKNASLFDSPGDLMPLNDKKRSTWFSEWSQKREHTFQNLHPDRTSKQSFLNYEGCLFDFFLHLFS</sequence>
<dbReference type="PANTHER" id="PTHR48103">
    <property type="entry name" value="MIDASIN-RELATED"/>
    <property type="match status" value="1"/>
</dbReference>
<reference evidence="3" key="1">
    <citation type="submission" date="2018-02" db="EMBL/GenBank/DDBJ databases">
        <title>Rhizophora mucronata_Transcriptome.</title>
        <authorList>
            <person name="Meera S.P."/>
            <person name="Sreeshan A."/>
            <person name="Augustine A."/>
        </authorList>
    </citation>
    <scope>NUCLEOTIDE SEQUENCE</scope>
    <source>
        <tissue evidence="3">Leaf</tissue>
    </source>
</reference>
<accession>A0A2P2MUR3</accession>
<dbReference type="PANTHER" id="PTHR48103:SF2">
    <property type="entry name" value="MIDASIN"/>
    <property type="match status" value="1"/>
</dbReference>
<organism evidence="3">
    <name type="scientific">Rhizophora mucronata</name>
    <name type="common">Asiatic mangrove</name>
    <dbReference type="NCBI Taxonomy" id="61149"/>
    <lineage>
        <taxon>Eukaryota</taxon>
        <taxon>Viridiplantae</taxon>
        <taxon>Streptophyta</taxon>
        <taxon>Embryophyta</taxon>
        <taxon>Tracheophyta</taxon>
        <taxon>Spermatophyta</taxon>
        <taxon>Magnoliopsida</taxon>
        <taxon>eudicotyledons</taxon>
        <taxon>Gunneridae</taxon>
        <taxon>Pentapetalae</taxon>
        <taxon>rosids</taxon>
        <taxon>fabids</taxon>
        <taxon>Malpighiales</taxon>
        <taxon>Rhizophoraceae</taxon>
        <taxon>Rhizophora</taxon>
    </lineage>
</organism>
<dbReference type="GO" id="GO:0000027">
    <property type="term" value="P:ribosomal large subunit assembly"/>
    <property type="evidence" value="ECO:0007669"/>
    <property type="project" value="TreeGrafter"/>
</dbReference>
<keyword evidence="2" id="KW-0067">ATP-binding</keyword>
<proteinExistence type="predicted"/>
<dbReference type="GO" id="GO:0000055">
    <property type="term" value="P:ribosomal large subunit export from nucleus"/>
    <property type="evidence" value="ECO:0007669"/>
    <property type="project" value="TreeGrafter"/>
</dbReference>
<protein>
    <submittedName>
        <fullName evidence="3">Uncharacterized protein MANES_04G142500</fullName>
    </submittedName>
</protein>
<dbReference type="AlphaFoldDB" id="A0A2P2MUR3"/>
<name>A0A2P2MUR3_RHIMU</name>